<dbReference type="CDD" id="cd03858">
    <property type="entry name" value="M14_CP_N-E_like"/>
    <property type="match status" value="1"/>
</dbReference>
<evidence type="ECO:0000256" key="2">
    <source>
        <dbReference type="ARBA" id="ARBA00005988"/>
    </source>
</evidence>
<comment type="similarity">
    <text evidence="2 9">Belongs to the peptidase M14 family.</text>
</comment>
<keyword evidence="11" id="KW-1133">Transmembrane helix</keyword>
<keyword evidence="6" id="KW-0378">Hydrolase</keyword>
<dbReference type="InterPro" id="IPR008969">
    <property type="entry name" value="CarboxyPept-like_regulatory"/>
</dbReference>
<sequence>MSEIEKKCPSIASSYSFGKSVNGSNLYAMIISDNPRVHEQGEPEVRYIGNMHGDEILGREILIELIEFLCDNYDRNELVKRLVDSTRIHIVPSVNPDGHARGSALNANDVDLDSNFPSLYKVKAQPNLDGKSNVDKIIEALGATDWSNQKIQPETESIISWSKEHPFVLSASLHSGSLVVRYPFDDNKEGESQETPTTDDETFKMLAKAYSNVHPKMSYGYKPCQASEKFVSGITNGAAWYPIRGSLQDWSYLNTNDMMVNVEISCEKFVDQPKLKGYWEENVYPLLSFIGQVHKGIKGVVRDQKSKLPIQNALILIEDNEHNVSTYRYGDYWRLLTPGHYYLIASHPNYESKRVKVQVGSKSATVVNFELTPKGLNYDQIVNEVITVISTNNYAYLLTGLFIILVIVLIIVMIVKASKRHSRTSNDTSLYARLDQEDNRKLLFTEDDDEFGPDDKIYKFFSTLKNIMPYNVIVTLLLFSLFNFCSSDLQTTVDDAPISELLLSKYHNYEKMKQILENFQKAYPHISKVYSIGKSVEKRDILVFQITDQIDRIEPGEPMFKYVGNIHGDETIGREILISLIYHLLSNYSKDERITNLINSTNIFIMPSANPDGFEKVREGSCDFSNGRHNAHNVDLNRNFPDQFDPKVNSENMFDNREPETVALMKWIMSNKFVLSANLHGGALVASYPFDDSRFHRTSGLYSSSPDDKIFRHLASVYSKNHKTMHKGQACGENFPNGITNGAEWYDVSGGMQDFNYIHSNCFEITLELSCCKYPLAKNLKIEWENNKEALINYMAQVHLGVKGFVSDDSDAHTLNSDQIFGTPLKNAIISVQGIQYNVTTSSFGDFWRLLMPGVYNLTAYADGYKPETKQVEVRNSMLADAIEPEKYVHHSHEELLAFMEKMSKKFPLITKFYKFGKSVNGESLYAMIISDNPLVHEQGEPEFKYVANIHGDEVLGRELLVNLIEYLCENYGRNDLITGLIDATRIHIVPTVNPDGYARARRHHLEGRLNENKVDLNRNFPSPFKAKETIQPETQAIIEWSKYIPFVLSANLHSGAMVVNYPYDDNKNSLNANSPSPDDSVFVMISKSYSMAHEKMFNNVRCRSGDNFPGGITNGAAWYTARGSMQDWHYLDTNDFEVTIELSCEKWIDESNLEKYWNDNKYALISYLGQVHKGVRGLVLDGHSQKPISNAVIQVIGINHNLTTYTHGDFWRLLTPGNYTLIVTHPNYEKQSVAFNVGKSAATFLKILLKQNVGKFEKLTQDISSVVQKNNQSLLIAGIVLLSLSFILLALGFYHRRRTSNLDKRRRFRLGEANFGIPGLGQYDHLASSDDEEDILTTSISSKKSSFKTGSSENSKKFLFTDDENEEDEDNC</sequence>
<dbReference type="Proteomes" id="UP000276133">
    <property type="component" value="Unassembled WGS sequence"/>
</dbReference>
<accession>A0A3M7RX40</accession>
<dbReference type="PROSITE" id="PS00133">
    <property type="entry name" value="CARBOXYPEPT_ZN_2"/>
    <property type="match status" value="3"/>
</dbReference>
<feature type="active site" description="Proton donor/acceptor" evidence="9">
    <location>
        <position position="768"/>
    </location>
</feature>
<evidence type="ECO:0000313" key="13">
    <source>
        <dbReference type="EMBL" id="RNA28131.1"/>
    </source>
</evidence>
<reference evidence="13 14" key="1">
    <citation type="journal article" date="2018" name="Sci. Rep.">
        <title>Genomic signatures of local adaptation to the degree of environmental predictability in rotifers.</title>
        <authorList>
            <person name="Franch-Gras L."/>
            <person name="Hahn C."/>
            <person name="Garcia-Roger E.M."/>
            <person name="Carmona M.J."/>
            <person name="Serra M."/>
            <person name="Gomez A."/>
        </authorList>
    </citation>
    <scope>NUCLEOTIDE SEQUENCE [LARGE SCALE GENOMIC DNA]</scope>
    <source>
        <strain evidence="13">HYR1</strain>
    </source>
</reference>
<dbReference type="Gene3D" id="3.40.630.10">
    <property type="entry name" value="Zn peptidases"/>
    <property type="match status" value="3"/>
</dbReference>
<keyword evidence="8" id="KW-0325">Glycoprotein</keyword>
<evidence type="ECO:0000256" key="4">
    <source>
        <dbReference type="ARBA" id="ARBA00022670"/>
    </source>
</evidence>
<evidence type="ECO:0000256" key="1">
    <source>
        <dbReference type="ARBA" id="ARBA00001947"/>
    </source>
</evidence>
<dbReference type="Gene3D" id="2.60.40.1120">
    <property type="entry name" value="Carboxypeptidase-like, regulatory domain"/>
    <property type="match status" value="3"/>
</dbReference>
<dbReference type="CDD" id="cd11308">
    <property type="entry name" value="Peptidase_M14NE-CP-C_like"/>
    <property type="match status" value="3"/>
</dbReference>
<feature type="transmembrane region" description="Helical" evidence="11">
    <location>
        <begin position="467"/>
        <end position="484"/>
    </location>
</feature>
<dbReference type="GO" id="GO:0005615">
    <property type="term" value="C:extracellular space"/>
    <property type="evidence" value="ECO:0007669"/>
    <property type="project" value="TreeGrafter"/>
</dbReference>
<proteinExistence type="inferred from homology"/>
<dbReference type="GO" id="GO:0004181">
    <property type="term" value="F:metallocarboxypeptidase activity"/>
    <property type="evidence" value="ECO:0007669"/>
    <property type="project" value="InterPro"/>
</dbReference>
<dbReference type="PANTHER" id="PTHR11532:SF57">
    <property type="entry name" value="CARBOXYPEPTIDASE D, B"/>
    <property type="match status" value="1"/>
</dbReference>
<feature type="compositionally biased region" description="Acidic residues" evidence="10">
    <location>
        <begin position="1362"/>
        <end position="1373"/>
    </location>
</feature>
<dbReference type="SUPFAM" id="SSF53187">
    <property type="entry name" value="Zn-dependent exopeptidases"/>
    <property type="match status" value="3"/>
</dbReference>
<dbReference type="FunFam" id="3.40.630.10:FF:000020">
    <property type="entry name" value="Carboxypeptidase D"/>
    <property type="match status" value="2"/>
</dbReference>
<dbReference type="PANTHER" id="PTHR11532">
    <property type="entry name" value="PROTEASE M14 CARBOXYPEPTIDASE"/>
    <property type="match status" value="1"/>
</dbReference>
<dbReference type="PROSITE" id="PS52035">
    <property type="entry name" value="PEPTIDASE_M14"/>
    <property type="match status" value="3"/>
</dbReference>
<dbReference type="InterPro" id="IPR000834">
    <property type="entry name" value="Peptidase_M14"/>
</dbReference>
<dbReference type="SMART" id="SM00631">
    <property type="entry name" value="Zn_pept"/>
    <property type="match status" value="3"/>
</dbReference>
<feature type="transmembrane region" description="Helical" evidence="11">
    <location>
        <begin position="1275"/>
        <end position="1295"/>
    </location>
</feature>
<evidence type="ECO:0000256" key="3">
    <source>
        <dbReference type="ARBA" id="ARBA00022645"/>
    </source>
</evidence>
<feature type="transmembrane region" description="Helical" evidence="11">
    <location>
        <begin position="394"/>
        <end position="415"/>
    </location>
</feature>
<comment type="cofactor">
    <cofactor evidence="1">
        <name>Zn(2+)</name>
        <dbReference type="ChEBI" id="CHEBI:29105"/>
    </cofactor>
</comment>
<evidence type="ECO:0000256" key="10">
    <source>
        <dbReference type="SAM" id="MobiDB-lite"/>
    </source>
</evidence>
<evidence type="ECO:0000313" key="14">
    <source>
        <dbReference type="Proteomes" id="UP000276133"/>
    </source>
</evidence>
<dbReference type="GO" id="GO:0016485">
    <property type="term" value="P:protein processing"/>
    <property type="evidence" value="ECO:0007669"/>
    <property type="project" value="TreeGrafter"/>
</dbReference>
<dbReference type="STRING" id="10195.A0A3M7RX40"/>
<dbReference type="InterPro" id="IPR050753">
    <property type="entry name" value="Peptidase_M14_domain"/>
</dbReference>
<feature type="domain" description="Peptidase M14" evidence="12">
    <location>
        <begin position="505"/>
        <end position="798"/>
    </location>
</feature>
<feature type="active site" description="Proton donor/acceptor" evidence="9">
    <location>
        <position position="1142"/>
    </location>
</feature>
<dbReference type="InterPro" id="IPR057247">
    <property type="entry name" value="CARBOXYPEPT_ZN_2"/>
</dbReference>
<evidence type="ECO:0000256" key="6">
    <source>
        <dbReference type="ARBA" id="ARBA00022801"/>
    </source>
</evidence>
<feature type="domain" description="Peptidase M14" evidence="12">
    <location>
        <begin position="1"/>
        <end position="293"/>
    </location>
</feature>
<keyword evidence="4" id="KW-0645">Protease</keyword>
<comment type="caution">
    <text evidence="13">The sequence shown here is derived from an EMBL/GenBank/DDBJ whole genome shotgun (WGS) entry which is preliminary data.</text>
</comment>
<dbReference type="GO" id="GO:0006518">
    <property type="term" value="P:peptide metabolic process"/>
    <property type="evidence" value="ECO:0007669"/>
    <property type="project" value="TreeGrafter"/>
</dbReference>
<dbReference type="PRINTS" id="PR00765">
    <property type="entry name" value="CRBOXYPTASEA"/>
</dbReference>
<keyword evidence="7" id="KW-0862">Zinc</keyword>
<dbReference type="EMBL" id="REGN01002429">
    <property type="protein sequence ID" value="RNA28131.1"/>
    <property type="molecule type" value="Genomic_DNA"/>
</dbReference>
<feature type="region of interest" description="Disordered" evidence="10">
    <location>
        <begin position="1343"/>
        <end position="1373"/>
    </location>
</feature>
<keyword evidence="3 13" id="KW-0121">Carboxypeptidase</keyword>
<gene>
    <name evidence="13" type="ORF">BpHYR1_052118</name>
</gene>
<evidence type="ECO:0000256" key="9">
    <source>
        <dbReference type="PROSITE-ProRule" id="PRU01379"/>
    </source>
</evidence>
<keyword evidence="14" id="KW-1185">Reference proteome</keyword>
<dbReference type="Pfam" id="PF13620">
    <property type="entry name" value="CarboxypepD_reg"/>
    <property type="match status" value="3"/>
</dbReference>
<dbReference type="SUPFAM" id="SSF49464">
    <property type="entry name" value="Carboxypeptidase regulatory domain-like"/>
    <property type="match status" value="3"/>
</dbReference>
<evidence type="ECO:0000259" key="12">
    <source>
        <dbReference type="PROSITE" id="PS52035"/>
    </source>
</evidence>
<dbReference type="InterPro" id="IPR057246">
    <property type="entry name" value="CARBOXYPEPT_ZN_1"/>
</dbReference>
<dbReference type="CDD" id="cd03868">
    <property type="entry name" value="M14_CPD_I"/>
    <property type="match status" value="1"/>
</dbReference>
<keyword evidence="5" id="KW-0479">Metal-binding</keyword>
<evidence type="ECO:0000256" key="7">
    <source>
        <dbReference type="ARBA" id="ARBA00022833"/>
    </source>
</evidence>
<evidence type="ECO:0000256" key="8">
    <source>
        <dbReference type="ARBA" id="ARBA00023180"/>
    </source>
</evidence>
<feature type="active site" description="Proton donor/acceptor" evidence="9">
    <location>
        <position position="263"/>
    </location>
</feature>
<dbReference type="GO" id="GO:0008270">
    <property type="term" value="F:zinc ion binding"/>
    <property type="evidence" value="ECO:0007669"/>
    <property type="project" value="InterPro"/>
</dbReference>
<evidence type="ECO:0000256" key="11">
    <source>
        <dbReference type="SAM" id="Phobius"/>
    </source>
</evidence>
<dbReference type="Pfam" id="PF00246">
    <property type="entry name" value="Peptidase_M14"/>
    <property type="match status" value="3"/>
</dbReference>
<dbReference type="PROSITE" id="PS00132">
    <property type="entry name" value="CARBOXYPEPT_ZN_1"/>
    <property type="match status" value="3"/>
</dbReference>
<feature type="compositionally biased region" description="Low complexity" evidence="10">
    <location>
        <begin position="1343"/>
        <end position="1353"/>
    </location>
</feature>
<protein>
    <submittedName>
        <fullName evidence="13">Carboxypeptidase D-like</fullName>
    </submittedName>
</protein>
<organism evidence="13 14">
    <name type="scientific">Brachionus plicatilis</name>
    <name type="common">Marine rotifer</name>
    <name type="synonym">Brachionus muelleri</name>
    <dbReference type="NCBI Taxonomy" id="10195"/>
    <lineage>
        <taxon>Eukaryota</taxon>
        <taxon>Metazoa</taxon>
        <taxon>Spiralia</taxon>
        <taxon>Gnathifera</taxon>
        <taxon>Rotifera</taxon>
        <taxon>Eurotatoria</taxon>
        <taxon>Monogononta</taxon>
        <taxon>Pseudotrocha</taxon>
        <taxon>Ploima</taxon>
        <taxon>Brachionidae</taxon>
        <taxon>Brachionus</taxon>
    </lineage>
</organism>
<keyword evidence="11" id="KW-0812">Transmembrane</keyword>
<name>A0A3M7RX40_BRAPC</name>
<feature type="domain" description="Peptidase M14" evidence="12">
    <location>
        <begin position="889"/>
        <end position="1172"/>
    </location>
</feature>
<dbReference type="OrthoDB" id="10249045at2759"/>
<keyword evidence="11" id="KW-0472">Membrane</keyword>
<evidence type="ECO:0000256" key="5">
    <source>
        <dbReference type="ARBA" id="ARBA00022723"/>
    </source>
</evidence>